<organism evidence="1 2">
    <name type="scientific">Streptomyces mirabilis</name>
    <dbReference type="NCBI Taxonomy" id="68239"/>
    <lineage>
        <taxon>Bacteria</taxon>
        <taxon>Bacillati</taxon>
        <taxon>Actinomycetota</taxon>
        <taxon>Actinomycetes</taxon>
        <taxon>Kitasatosporales</taxon>
        <taxon>Streptomycetaceae</taxon>
        <taxon>Streptomyces</taxon>
    </lineage>
</organism>
<comment type="caution">
    <text evidence="1">The sequence shown here is derived from an EMBL/GenBank/DDBJ whole genome shotgun (WGS) entry which is preliminary data.</text>
</comment>
<keyword evidence="2" id="KW-1185">Reference proteome</keyword>
<evidence type="ECO:0000313" key="2">
    <source>
        <dbReference type="Proteomes" id="UP001257627"/>
    </source>
</evidence>
<dbReference type="Proteomes" id="UP001257627">
    <property type="component" value="Unassembled WGS sequence"/>
</dbReference>
<dbReference type="RefSeq" id="WP_143630354.1">
    <property type="nucleotide sequence ID" value="NZ_JARAKF010000001.1"/>
</dbReference>
<accession>A0ABU3UBI0</accession>
<evidence type="ECO:0000313" key="1">
    <source>
        <dbReference type="EMBL" id="MDU8990954.1"/>
    </source>
</evidence>
<protein>
    <submittedName>
        <fullName evidence="1">Uncharacterized protein</fullName>
    </submittedName>
</protein>
<dbReference type="EMBL" id="JARAKF010000001">
    <property type="protein sequence ID" value="MDU8990954.1"/>
    <property type="molecule type" value="Genomic_DNA"/>
</dbReference>
<gene>
    <name evidence="1" type="ORF">PU648_00555</name>
</gene>
<proteinExistence type="predicted"/>
<name>A0ABU3UBI0_9ACTN</name>
<reference evidence="1 2" key="1">
    <citation type="submission" date="2023-02" db="EMBL/GenBank/DDBJ databases">
        <authorList>
            <person name="Maleckis M."/>
        </authorList>
    </citation>
    <scope>NUCLEOTIDE SEQUENCE [LARGE SCALE GENOMIC DNA]</scope>
    <source>
        <strain evidence="1 2">P8-A2</strain>
    </source>
</reference>
<sequence length="83" mass="9066">MLEYLWRAAWCLHDTGDASAEAWVARHARTLLAGGVQQTAAALKAAARAARLRGTKRKGIDDAVNYLTSKAEHLRYDTALGRS</sequence>